<organism evidence="1 2">
    <name type="scientific">Dentiscutata erythropus</name>
    <dbReference type="NCBI Taxonomy" id="1348616"/>
    <lineage>
        <taxon>Eukaryota</taxon>
        <taxon>Fungi</taxon>
        <taxon>Fungi incertae sedis</taxon>
        <taxon>Mucoromycota</taxon>
        <taxon>Glomeromycotina</taxon>
        <taxon>Glomeromycetes</taxon>
        <taxon>Diversisporales</taxon>
        <taxon>Gigasporaceae</taxon>
        <taxon>Dentiscutata</taxon>
    </lineage>
</organism>
<sequence>MLSQEQTLSCIPPPVMYPEDTSGSRTTRYVGGLIPTSNISIRTEDDSYVAITVRIFLVLNNLLGGLKILTALPLASTHPTILKAYMFLAHLAKDEPESPHPYILTGSRISL</sequence>
<gene>
    <name evidence="1" type="ORF">DERYTH_LOCUS10824</name>
</gene>
<comment type="caution">
    <text evidence="1">The sequence shown here is derived from an EMBL/GenBank/DDBJ whole genome shotgun (WGS) entry which is preliminary data.</text>
</comment>
<dbReference type="Proteomes" id="UP000789405">
    <property type="component" value="Unassembled WGS sequence"/>
</dbReference>
<name>A0A9N9E704_9GLOM</name>
<accession>A0A9N9E704</accession>
<proteinExistence type="predicted"/>
<keyword evidence="2" id="KW-1185">Reference proteome</keyword>
<reference evidence="1" key="1">
    <citation type="submission" date="2021-06" db="EMBL/GenBank/DDBJ databases">
        <authorList>
            <person name="Kallberg Y."/>
            <person name="Tangrot J."/>
            <person name="Rosling A."/>
        </authorList>
    </citation>
    <scope>NUCLEOTIDE SEQUENCE</scope>
    <source>
        <strain evidence="1">MA453B</strain>
    </source>
</reference>
<protein>
    <submittedName>
        <fullName evidence="1">28237_t:CDS:1</fullName>
    </submittedName>
</protein>
<dbReference type="EMBL" id="CAJVPY010006455">
    <property type="protein sequence ID" value="CAG8663163.1"/>
    <property type="molecule type" value="Genomic_DNA"/>
</dbReference>
<evidence type="ECO:0000313" key="1">
    <source>
        <dbReference type="EMBL" id="CAG8663163.1"/>
    </source>
</evidence>
<dbReference type="AlphaFoldDB" id="A0A9N9E704"/>
<dbReference type="OrthoDB" id="2447717at2759"/>
<evidence type="ECO:0000313" key="2">
    <source>
        <dbReference type="Proteomes" id="UP000789405"/>
    </source>
</evidence>